<organism evidence="3 4">
    <name type="scientific">Spirodela intermedia</name>
    <name type="common">Intermediate duckweed</name>
    <dbReference type="NCBI Taxonomy" id="51605"/>
    <lineage>
        <taxon>Eukaryota</taxon>
        <taxon>Viridiplantae</taxon>
        <taxon>Streptophyta</taxon>
        <taxon>Embryophyta</taxon>
        <taxon>Tracheophyta</taxon>
        <taxon>Spermatophyta</taxon>
        <taxon>Magnoliopsida</taxon>
        <taxon>Liliopsida</taxon>
        <taxon>Araceae</taxon>
        <taxon>Lemnoideae</taxon>
        <taxon>Spirodela</taxon>
    </lineage>
</organism>
<reference evidence="3" key="1">
    <citation type="submission" date="2020-02" db="EMBL/GenBank/DDBJ databases">
        <authorList>
            <person name="Scholz U."/>
            <person name="Mascher M."/>
            <person name="Fiebig A."/>
        </authorList>
    </citation>
    <scope>NUCLEOTIDE SEQUENCE</scope>
</reference>
<gene>
    <name evidence="3" type="ORF">SI8410_04006178</name>
</gene>
<feature type="region of interest" description="Disordered" evidence="1">
    <location>
        <begin position="366"/>
        <end position="389"/>
    </location>
</feature>
<evidence type="ECO:0000259" key="2">
    <source>
        <dbReference type="PROSITE" id="PS50812"/>
    </source>
</evidence>
<feature type="region of interest" description="Disordered" evidence="1">
    <location>
        <begin position="512"/>
        <end position="553"/>
    </location>
</feature>
<dbReference type="OrthoDB" id="1908535at2759"/>
<evidence type="ECO:0000313" key="3">
    <source>
        <dbReference type="EMBL" id="CAA7395517.1"/>
    </source>
</evidence>
<dbReference type="EMBL" id="LR746267">
    <property type="protein sequence ID" value="CAA7395517.1"/>
    <property type="molecule type" value="Genomic_DNA"/>
</dbReference>
<dbReference type="AlphaFoldDB" id="A0A7I8KCJ6"/>
<evidence type="ECO:0000256" key="1">
    <source>
        <dbReference type="SAM" id="MobiDB-lite"/>
    </source>
</evidence>
<sequence>MATLEGAGGGTGVDCSVGTIVWVRRRNGSWWPGRILGQDELSASHLMSPRSGTPVKLLGREDASVDWYNLEKSKRVKAFRCGEFDACIERAEASQGVLLKKREKYARREDAILHALELEKQNYGLSAHNLSHRYSAGLELSGHSSSGLELMDDELMGSSKSAISVPQTHSWRVDLLSEEGSGGKQMKWEAENSDSIPSTRGLQGLGLRVAAAKKRVSNPIACENSKPALLSDTTYFDVLHNSGHGDGIEGGPGGGTKNPLPIRWKRIPGDPLEEFLVERCARRHPLVQVLHTWAKLLSPEPLLADHVLASAFPGQDEKEHVGTVCHAKSSNCMPLRADISDCLDRTEYSFDQAQMSPAQVGYNGETLQSSSLAGEETSSGLVKGDETSSSAKTFVGADMEDDGTLLQGYGSLLSESRSSEQPGDVDSTLSDGFGPSVSGSAAPLTPGVSRWHMKGKRNIRNFLKRPEPAMSPESCPDFLSELVYEKANVQSIFKPGRERASAQDFYRRQLARAYEDDDGDDGDDGDDDDDDDDDDDYDGTLLSGWKADGPPPPVAVRMEPSLVNVELKVQARSYQGERVPLVSLMSRLNGKAIVGHPVHIQKLEDGSTDSLLPGGADRADTNADAVGPHGWRTARRTVMQRVRRPNLLPMAAPMVEEAGLEEPYAVTRHRPGLAERIHRKLSRKRSLLAPKVRMLSSIAAERRRRSGGGAATGHRGRKRGEALARLIKAGGEVPTVTCVPMKVVFSRLLEAVGRPPPPTGMA</sequence>
<dbReference type="InterPro" id="IPR000313">
    <property type="entry name" value="PWWP_dom"/>
</dbReference>
<name>A0A7I8KCJ6_SPIIN</name>
<dbReference type="PROSITE" id="PS50812">
    <property type="entry name" value="PWWP"/>
    <property type="match status" value="1"/>
</dbReference>
<dbReference type="Pfam" id="PF00855">
    <property type="entry name" value="PWWP"/>
    <property type="match status" value="1"/>
</dbReference>
<evidence type="ECO:0000313" key="4">
    <source>
        <dbReference type="Proteomes" id="UP000663760"/>
    </source>
</evidence>
<feature type="compositionally biased region" description="Acidic residues" evidence="1">
    <location>
        <begin position="515"/>
        <end position="538"/>
    </location>
</feature>
<dbReference type="InterPro" id="IPR044679">
    <property type="entry name" value="PWWP2-like"/>
</dbReference>
<dbReference type="PANTHER" id="PTHR33697:SF2">
    <property type="entry name" value="T17B22.17 PROTEIN"/>
    <property type="match status" value="1"/>
</dbReference>
<feature type="region of interest" description="Disordered" evidence="1">
    <location>
        <begin position="414"/>
        <end position="450"/>
    </location>
</feature>
<accession>A0A7I8KCJ6</accession>
<dbReference type="Proteomes" id="UP000663760">
    <property type="component" value="Chromosome 4"/>
</dbReference>
<dbReference type="Gene3D" id="2.30.30.140">
    <property type="match status" value="1"/>
</dbReference>
<feature type="compositionally biased region" description="Polar residues" evidence="1">
    <location>
        <begin position="366"/>
        <end position="380"/>
    </location>
</feature>
<proteinExistence type="predicted"/>
<dbReference type="CDD" id="cd05162">
    <property type="entry name" value="PWWP"/>
    <property type="match status" value="1"/>
</dbReference>
<dbReference type="SUPFAM" id="SSF63748">
    <property type="entry name" value="Tudor/PWWP/MBT"/>
    <property type="match status" value="1"/>
</dbReference>
<dbReference type="PANTHER" id="PTHR33697">
    <property type="entry name" value="T17B22.17 PROTEIN-RELATED"/>
    <property type="match status" value="1"/>
</dbReference>
<protein>
    <recommendedName>
        <fullName evidence="2">PWWP domain-containing protein</fullName>
    </recommendedName>
</protein>
<feature type="domain" description="PWWP" evidence="2">
    <location>
        <begin position="17"/>
        <end position="72"/>
    </location>
</feature>
<keyword evidence="4" id="KW-1185">Reference proteome</keyword>